<proteinExistence type="inferred from homology"/>
<feature type="transmembrane region" description="Helical" evidence="7">
    <location>
        <begin position="141"/>
        <end position="160"/>
    </location>
</feature>
<evidence type="ECO:0000256" key="7">
    <source>
        <dbReference type="RuleBase" id="RU362044"/>
    </source>
</evidence>
<sequence>MKNLPRALGSDFITYANSAGRMFLFWADAMGKAVTPQFYFRETIRQVFSIGVKSLLLTSTVALSVGMVMAMQTIGTLKTFGAVNYVAVVVGLAVVKELGPVLTALMVAGRAGSGISAEIGSMKVTRQIDALTVSAVNPIRYLVVTRIVACMIAVPLLAVIADILGIGGGLLIGIVQGNIGYHLYMSYTLTYIGYVDVLPGLLKTIFFGMLIGTVASYYGFKTTGGTEGVGNSTKASVVSTSLMIMISDVVLTRIMIIIFGE</sequence>
<name>A0A3A4NHF9_ABYX5</name>
<feature type="transmembrane region" description="Helical" evidence="7">
    <location>
        <begin position="240"/>
        <end position="260"/>
    </location>
</feature>
<dbReference type="EMBL" id="QZKU01000111">
    <property type="protein sequence ID" value="RJP17746.1"/>
    <property type="molecule type" value="Genomic_DNA"/>
</dbReference>
<evidence type="ECO:0000256" key="5">
    <source>
        <dbReference type="ARBA" id="ARBA00022989"/>
    </source>
</evidence>
<dbReference type="InterPro" id="IPR030802">
    <property type="entry name" value="Permease_MalE"/>
</dbReference>
<dbReference type="InterPro" id="IPR003453">
    <property type="entry name" value="ABC_MlaE_roteobac"/>
</dbReference>
<evidence type="ECO:0000256" key="3">
    <source>
        <dbReference type="ARBA" id="ARBA00022448"/>
    </source>
</evidence>
<dbReference type="Proteomes" id="UP000265882">
    <property type="component" value="Unassembled WGS sequence"/>
</dbReference>
<feature type="transmembrane region" description="Helical" evidence="7">
    <location>
        <begin position="166"/>
        <end position="185"/>
    </location>
</feature>
<dbReference type="PANTHER" id="PTHR30188">
    <property type="entry name" value="ABC TRANSPORTER PERMEASE PROTEIN-RELATED"/>
    <property type="match status" value="1"/>
</dbReference>
<keyword evidence="6 7" id="KW-0472">Membrane</keyword>
<keyword evidence="5 7" id="KW-1133">Transmembrane helix</keyword>
<dbReference type="Pfam" id="PF02405">
    <property type="entry name" value="MlaE"/>
    <property type="match status" value="1"/>
</dbReference>
<comment type="caution">
    <text evidence="8">The sequence shown here is derived from an EMBL/GenBank/DDBJ whole genome shotgun (WGS) entry which is preliminary data.</text>
</comment>
<evidence type="ECO:0000256" key="6">
    <source>
        <dbReference type="ARBA" id="ARBA00023136"/>
    </source>
</evidence>
<evidence type="ECO:0000313" key="9">
    <source>
        <dbReference type="Proteomes" id="UP000265882"/>
    </source>
</evidence>
<keyword evidence="3" id="KW-0813">Transport</keyword>
<comment type="subcellular location">
    <subcellularLocation>
        <location evidence="1">Membrane</location>
        <topology evidence="1">Multi-pass membrane protein</topology>
    </subcellularLocation>
</comment>
<reference evidence="8 9" key="1">
    <citation type="journal article" date="2017" name="ISME J.">
        <title>Energy and carbon metabolisms in a deep terrestrial subsurface fluid microbial community.</title>
        <authorList>
            <person name="Momper L."/>
            <person name="Jungbluth S.P."/>
            <person name="Lee M.D."/>
            <person name="Amend J.P."/>
        </authorList>
    </citation>
    <scope>NUCLEOTIDE SEQUENCE [LARGE SCALE GENOMIC DNA]</scope>
    <source>
        <strain evidence="8">SURF_5</strain>
    </source>
</reference>
<gene>
    <name evidence="8" type="ORF">C4520_15795</name>
</gene>
<dbReference type="PANTHER" id="PTHR30188:SF4">
    <property type="entry name" value="PROTEIN TRIGALACTOSYLDIACYLGLYCEROL 1, CHLOROPLASTIC"/>
    <property type="match status" value="1"/>
</dbReference>
<dbReference type="GO" id="GO:0043190">
    <property type="term" value="C:ATP-binding cassette (ABC) transporter complex"/>
    <property type="evidence" value="ECO:0007669"/>
    <property type="project" value="InterPro"/>
</dbReference>
<evidence type="ECO:0000313" key="8">
    <source>
        <dbReference type="EMBL" id="RJP17746.1"/>
    </source>
</evidence>
<accession>A0A3A4NHF9</accession>
<feature type="transmembrane region" description="Helical" evidence="7">
    <location>
        <begin position="197"/>
        <end position="220"/>
    </location>
</feature>
<evidence type="ECO:0000256" key="2">
    <source>
        <dbReference type="ARBA" id="ARBA00007556"/>
    </source>
</evidence>
<dbReference type="NCBIfam" id="TIGR00056">
    <property type="entry name" value="MlaE family lipid ABC transporter permease subunit"/>
    <property type="match status" value="1"/>
</dbReference>
<comment type="similarity">
    <text evidence="2 7">Belongs to the MlaE permease family.</text>
</comment>
<dbReference type="AlphaFoldDB" id="A0A3A4NHF9"/>
<protein>
    <submittedName>
        <fullName evidence="8">ABC transporter permease</fullName>
    </submittedName>
</protein>
<organism evidence="8 9">
    <name type="scientific">Abyssobacteria bacterium (strain SURF_5)</name>
    <dbReference type="NCBI Taxonomy" id="2093360"/>
    <lineage>
        <taxon>Bacteria</taxon>
        <taxon>Pseudomonadati</taxon>
        <taxon>Candidatus Hydrogenedentota</taxon>
        <taxon>Candidatus Abyssobacteria</taxon>
    </lineage>
</organism>
<evidence type="ECO:0000256" key="4">
    <source>
        <dbReference type="ARBA" id="ARBA00022692"/>
    </source>
</evidence>
<evidence type="ECO:0000256" key="1">
    <source>
        <dbReference type="ARBA" id="ARBA00004141"/>
    </source>
</evidence>
<dbReference type="GO" id="GO:0005548">
    <property type="term" value="F:phospholipid transporter activity"/>
    <property type="evidence" value="ECO:0007669"/>
    <property type="project" value="TreeGrafter"/>
</dbReference>
<feature type="transmembrane region" description="Helical" evidence="7">
    <location>
        <begin position="50"/>
        <end position="70"/>
    </location>
</feature>
<keyword evidence="4 7" id="KW-0812">Transmembrane</keyword>